<evidence type="ECO:0000313" key="8">
    <source>
        <dbReference type="Proteomes" id="UP001081283"/>
    </source>
</evidence>
<organism evidence="7 8">
    <name type="scientific">Hoeflea ulvae</name>
    <dbReference type="NCBI Taxonomy" id="2983764"/>
    <lineage>
        <taxon>Bacteria</taxon>
        <taxon>Pseudomonadati</taxon>
        <taxon>Pseudomonadota</taxon>
        <taxon>Alphaproteobacteria</taxon>
        <taxon>Hyphomicrobiales</taxon>
        <taxon>Rhizobiaceae</taxon>
        <taxon>Hoeflea</taxon>
    </lineage>
</organism>
<keyword evidence="5" id="KW-0732">Signal</keyword>
<dbReference type="InterPro" id="IPR030999">
    <property type="entry name" value="Thiosulf_SoxX"/>
</dbReference>
<feature type="domain" description="Cytochrome c" evidence="6">
    <location>
        <begin position="46"/>
        <end position="152"/>
    </location>
</feature>
<dbReference type="PROSITE" id="PS51007">
    <property type="entry name" value="CYTC"/>
    <property type="match status" value="1"/>
</dbReference>
<sequence length="153" mass="16212">MRRMKFTLGAVTALALSTAAFASEVAPDAVDFTDDGVTMSLTGVAGDPVAGAETFKSRKLGNCLACHANSDMSGELFHGDVGPELDGVADRWDEPMLRAIVANSKQIFTDETIMPGFYSLEVGAHLNEDLVGKTILSAQQVEDVVAYLGTLKE</sequence>
<accession>A0ABT3YIK9</accession>
<comment type="caution">
    <text evidence="7">The sequence shown here is derived from an EMBL/GenBank/DDBJ whole genome shotgun (WGS) entry which is preliminary data.</text>
</comment>
<dbReference type="InterPro" id="IPR036909">
    <property type="entry name" value="Cyt_c-like_dom_sf"/>
</dbReference>
<dbReference type="EMBL" id="JAOVZQ010000001">
    <property type="protein sequence ID" value="MCY0095624.1"/>
    <property type="molecule type" value="Genomic_DNA"/>
</dbReference>
<proteinExistence type="predicted"/>
<evidence type="ECO:0000256" key="4">
    <source>
        <dbReference type="PROSITE-ProRule" id="PRU00433"/>
    </source>
</evidence>
<evidence type="ECO:0000256" key="1">
    <source>
        <dbReference type="ARBA" id="ARBA00022617"/>
    </source>
</evidence>
<dbReference type="Proteomes" id="UP001081283">
    <property type="component" value="Unassembled WGS sequence"/>
</dbReference>
<dbReference type="SUPFAM" id="SSF46626">
    <property type="entry name" value="Cytochrome c"/>
    <property type="match status" value="1"/>
</dbReference>
<protein>
    <submittedName>
        <fullName evidence="7">Sulfur oxidation c-type cytochrome SoxX</fullName>
    </submittedName>
</protein>
<evidence type="ECO:0000256" key="5">
    <source>
        <dbReference type="SAM" id="SignalP"/>
    </source>
</evidence>
<dbReference type="NCBIfam" id="TIGR04485">
    <property type="entry name" value="thiosulf_SoxX"/>
    <property type="match status" value="1"/>
</dbReference>
<keyword evidence="3 4" id="KW-0408">Iron</keyword>
<reference evidence="7" key="1">
    <citation type="submission" date="2022-10" db="EMBL/GenBank/DDBJ databases">
        <title>Hoeflea sp. J2-29, isolated from marine algae.</title>
        <authorList>
            <person name="Kristyanto S."/>
            <person name="Kim J.M."/>
            <person name="Jeon C.O."/>
        </authorList>
    </citation>
    <scope>NUCLEOTIDE SEQUENCE</scope>
    <source>
        <strain evidence="7">J2-29</strain>
    </source>
</reference>
<dbReference type="Pfam" id="PF00034">
    <property type="entry name" value="Cytochrom_C"/>
    <property type="match status" value="1"/>
</dbReference>
<keyword evidence="8" id="KW-1185">Reference proteome</keyword>
<feature type="signal peptide" evidence="5">
    <location>
        <begin position="1"/>
        <end position="22"/>
    </location>
</feature>
<evidence type="ECO:0000256" key="3">
    <source>
        <dbReference type="ARBA" id="ARBA00023004"/>
    </source>
</evidence>
<keyword evidence="2 4" id="KW-0479">Metal-binding</keyword>
<evidence type="ECO:0000259" key="6">
    <source>
        <dbReference type="PROSITE" id="PS51007"/>
    </source>
</evidence>
<keyword evidence="1 4" id="KW-0349">Heme</keyword>
<gene>
    <name evidence="7" type="primary">soxX</name>
    <name evidence="7" type="ORF">OEG82_16600</name>
</gene>
<dbReference type="Gene3D" id="1.10.760.10">
    <property type="entry name" value="Cytochrome c-like domain"/>
    <property type="match status" value="1"/>
</dbReference>
<feature type="chain" id="PRO_5045882235" evidence="5">
    <location>
        <begin position="23"/>
        <end position="153"/>
    </location>
</feature>
<evidence type="ECO:0000313" key="7">
    <source>
        <dbReference type="EMBL" id="MCY0095624.1"/>
    </source>
</evidence>
<dbReference type="RefSeq" id="WP_267613505.1">
    <property type="nucleotide sequence ID" value="NZ_JAOVZQ010000001.1"/>
</dbReference>
<evidence type="ECO:0000256" key="2">
    <source>
        <dbReference type="ARBA" id="ARBA00022723"/>
    </source>
</evidence>
<dbReference type="InterPro" id="IPR009056">
    <property type="entry name" value="Cyt_c-like_dom"/>
</dbReference>
<name>A0ABT3YIK9_9HYPH</name>